<dbReference type="InterPro" id="IPR042097">
    <property type="entry name" value="Aminopeptidase_N-like_N_sf"/>
</dbReference>
<keyword evidence="13" id="KW-0732">Signal</keyword>
<evidence type="ECO:0000256" key="9">
    <source>
        <dbReference type="ARBA" id="ARBA00022833"/>
    </source>
</evidence>
<feature type="domain" description="SLH" evidence="14">
    <location>
        <begin position="53"/>
        <end position="116"/>
    </location>
</feature>
<evidence type="ECO:0000256" key="3">
    <source>
        <dbReference type="ARBA" id="ARBA00010136"/>
    </source>
</evidence>
<dbReference type="CDD" id="cd09603">
    <property type="entry name" value="M1_APN_like"/>
    <property type="match status" value="1"/>
</dbReference>
<dbReference type="SUPFAM" id="SSF63737">
    <property type="entry name" value="Leukotriene A4 hydrolase N-terminal domain"/>
    <property type="match status" value="1"/>
</dbReference>
<accession>A0A4Z1E141</accession>
<keyword evidence="7" id="KW-0479">Metal-binding</keyword>
<sequence length="699" mass="74660">MRPPRLLGPTLTAALALTLTIPLAASAAPTAGSAAAPDLAALVAADPVVPTAQAPAFTDVGDDAPFADEIGWLFQQGISTGWPDGTFRPLEPIARDAMAAFLFRLQNPGEPEPTCTEAPFVDVAVDNQFCGVISWMAQTGISTGWPDGTYRPLAPLARDAAMAFVSRVAGADPAATGCGTAFSDVPPGTQFCEAITWAAGLGITTGYPDGTYRPLETLTREAMAAFLFRLDDAAVVPVEIDGAVADPSIGDPYYPEAGNGGYDVESYHVDLVWDPATRDLVATTTIVAEVTAAERLGQITFDLETQDSAGAPTLAVTKAKVDGRSAGFTHADREVDLVPVGGLEPGETFTAQISYEGTPGYVPDVYGDSGWHDLTGDGALVMGEPASSSAWFPSNAHPRDRALFSVTATVPYEAGLPEEQQWQVSSNGEPVTDLPPAPEGWRSFGWAAPEPMATYLTTLFIDRFTSTTTTTDSGVTIYNTFAPGVSQTTKDRAARTAEIQEFFEGFFGPYPFTTNGGQYTNDSLGYALETQTRSSYSRNPGLGTIAHEIAHQWVGDDVTLNSWADMCLNECLAEYAASWLWAEHSSGTDLATKYTGTLTPRLTQPAYWERPLVDMGAGNEFDDVYGRGSLAIHALRLELGDTAFFTLLERWATEKSDQNVAFSDFEDLVDEVAGRDVSGFMTAWFRSTTPPPAEYLHLP</sequence>
<protein>
    <recommendedName>
        <fullName evidence="5">Aminopeptidase N</fullName>
        <ecNumber evidence="4">3.4.11.2</ecNumber>
    </recommendedName>
    <alternativeName>
        <fullName evidence="11">Alanine aminopeptidase</fullName>
    </alternativeName>
    <alternativeName>
        <fullName evidence="12">Lysyl aminopeptidase</fullName>
    </alternativeName>
</protein>
<dbReference type="PRINTS" id="PR00756">
    <property type="entry name" value="ALADIPTASE"/>
</dbReference>
<dbReference type="EMBL" id="RHPJ01000002">
    <property type="protein sequence ID" value="TGO05665.1"/>
    <property type="molecule type" value="Genomic_DNA"/>
</dbReference>
<dbReference type="InterPro" id="IPR001930">
    <property type="entry name" value="Peptidase_M1"/>
</dbReference>
<dbReference type="Pfam" id="PF01433">
    <property type="entry name" value="Peptidase_M1"/>
    <property type="match status" value="1"/>
</dbReference>
<dbReference type="Proteomes" id="UP000297318">
    <property type="component" value="Unassembled WGS sequence"/>
</dbReference>
<evidence type="ECO:0000256" key="8">
    <source>
        <dbReference type="ARBA" id="ARBA00022801"/>
    </source>
</evidence>
<evidence type="ECO:0000256" key="10">
    <source>
        <dbReference type="ARBA" id="ARBA00023049"/>
    </source>
</evidence>
<dbReference type="SUPFAM" id="SSF55486">
    <property type="entry name" value="Metalloproteases ('zincins'), catalytic domain"/>
    <property type="match status" value="1"/>
</dbReference>
<comment type="caution">
    <text evidence="15">The sequence shown here is derived from an EMBL/GenBank/DDBJ whole genome shotgun (WGS) entry which is preliminary data.</text>
</comment>
<evidence type="ECO:0000256" key="7">
    <source>
        <dbReference type="ARBA" id="ARBA00022723"/>
    </source>
</evidence>
<evidence type="ECO:0000256" key="1">
    <source>
        <dbReference type="ARBA" id="ARBA00000098"/>
    </source>
</evidence>
<dbReference type="Gene3D" id="2.60.40.1730">
    <property type="entry name" value="tricorn interacting facor f3 domain"/>
    <property type="match status" value="1"/>
</dbReference>
<evidence type="ECO:0000256" key="12">
    <source>
        <dbReference type="ARBA" id="ARBA00031533"/>
    </source>
</evidence>
<keyword evidence="16" id="KW-1185">Reference proteome</keyword>
<feature type="domain" description="SLH" evidence="14">
    <location>
        <begin position="117"/>
        <end position="177"/>
    </location>
</feature>
<dbReference type="Pfam" id="PF00395">
    <property type="entry name" value="SLH"/>
    <property type="match status" value="3"/>
</dbReference>
<dbReference type="GO" id="GO:0008237">
    <property type="term" value="F:metallopeptidase activity"/>
    <property type="evidence" value="ECO:0007669"/>
    <property type="project" value="UniProtKB-KW"/>
</dbReference>
<dbReference type="GO" id="GO:0006508">
    <property type="term" value="P:proteolysis"/>
    <property type="evidence" value="ECO:0007669"/>
    <property type="project" value="UniProtKB-KW"/>
</dbReference>
<evidence type="ECO:0000313" key="16">
    <source>
        <dbReference type="Proteomes" id="UP000297318"/>
    </source>
</evidence>
<comment type="catalytic activity">
    <reaction evidence="1">
        <text>Release of an N-terminal amino acid, Xaa-|-Yaa- from a peptide, amide or arylamide. Xaa is preferably Ala, but may be most amino acids including Pro (slow action). When a terminal hydrophobic residue is followed by a prolyl residue, the two may be released as an intact Xaa-Pro dipeptide.</text>
        <dbReference type="EC" id="3.4.11.2"/>
    </reaction>
</comment>
<evidence type="ECO:0000256" key="11">
    <source>
        <dbReference type="ARBA" id="ARBA00029811"/>
    </source>
</evidence>
<dbReference type="PANTHER" id="PTHR11533:SF297">
    <property type="entry name" value="AMINOPEPTIDASE N"/>
    <property type="match status" value="1"/>
</dbReference>
<dbReference type="Gene3D" id="1.10.390.10">
    <property type="entry name" value="Neutral Protease Domain 2"/>
    <property type="match status" value="1"/>
</dbReference>
<dbReference type="GO" id="GO:0008270">
    <property type="term" value="F:zinc ion binding"/>
    <property type="evidence" value="ECO:0007669"/>
    <property type="project" value="InterPro"/>
</dbReference>
<dbReference type="InterPro" id="IPR001119">
    <property type="entry name" value="SLH_dom"/>
</dbReference>
<feature type="domain" description="SLH" evidence="14">
    <location>
        <begin position="178"/>
        <end position="241"/>
    </location>
</feature>
<feature type="chain" id="PRO_5021428231" description="Aminopeptidase N" evidence="13">
    <location>
        <begin position="28"/>
        <end position="699"/>
    </location>
</feature>
<proteinExistence type="inferred from homology"/>
<feature type="signal peptide" evidence="13">
    <location>
        <begin position="1"/>
        <end position="27"/>
    </location>
</feature>
<evidence type="ECO:0000256" key="4">
    <source>
        <dbReference type="ARBA" id="ARBA00012564"/>
    </source>
</evidence>
<evidence type="ECO:0000313" key="15">
    <source>
        <dbReference type="EMBL" id="TGO05665.1"/>
    </source>
</evidence>
<organism evidence="15 16">
    <name type="scientific">Serinibacter arcticus</name>
    <dbReference type="NCBI Taxonomy" id="1655435"/>
    <lineage>
        <taxon>Bacteria</taxon>
        <taxon>Bacillati</taxon>
        <taxon>Actinomycetota</taxon>
        <taxon>Actinomycetes</taxon>
        <taxon>Micrococcales</taxon>
        <taxon>Beutenbergiaceae</taxon>
        <taxon>Serinibacter</taxon>
    </lineage>
</organism>
<dbReference type="OrthoDB" id="100605at2"/>
<dbReference type="EC" id="3.4.11.2" evidence="4"/>
<evidence type="ECO:0000256" key="2">
    <source>
        <dbReference type="ARBA" id="ARBA00001947"/>
    </source>
</evidence>
<dbReference type="PROSITE" id="PS51272">
    <property type="entry name" value="SLH"/>
    <property type="match status" value="3"/>
</dbReference>
<evidence type="ECO:0000256" key="6">
    <source>
        <dbReference type="ARBA" id="ARBA00022670"/>
    </source>
</evidence>
<evidence type="ECO:0000256" key="5">
    <source>
        <dbReference type="ARBA" id="ARBA00015611"/>
    </source>
</evidence>
<dbReference type="GO" id="GO:0016285">
    <property type="term" value="F:alanyl aminopeptidase activity"/>
    <property type="evidence" value="ECO:0007669"/>
    <property type="project" value="UniProtKB-EC"/>
</dbReference>
<comment type="similarity">
    <text evidence="3">Belongs to the peptidase M1 family.</text>
</comment>
<keyword evidence="6" id="KW-0645">Protease</keyword>
<gene>
    <name evidence="15" type="ORF">SERN_1669</name>
</gene>
<keyword evidence="8" id="KW-0378">Hydrolase</keyword>
<keyword evidence="10" id="KW-0482">Metalloprotease</keyword>
<comment type="cofactor">
    <cofactor evidence="2">
        <name>Zn(2+)</name>
        <dbReference type="ChEBI" id="CHEBI:29105"/>
    </cofactor>
</comment>
<dbReference type="InterPro" id="IPR050344">
    <property type="entry name" value="Peptidase_M1_aminopeptidases"/>
</dbReference>
<reference evidence="15 16" key="1">
    <citation type="submission" date="2018-11" db="EMBL/GenBank/DDBJ databases">
        <title>Complete genome sequencing of the Actinobacteria Serinibacter sp. K3-2.</title>
        <authorList>
            <person name="Rakitin A.L."/>
            <person name="Beletsky A.V."/>
            <person name="Mardanov A.V."/>
            <person name="Ravin N.V."/>
            <person name="Gromova A.S."/>
            <person name="Filippova S.N."/>
            <person name="Gal'Chenko V.F."/>
        </authorList>
    </citation>
    <scope>NUCLEOTIDE SEQUENCE [LARGE SCALE GENOMIC DNA]</scope>
    <source>
        <strain evidence="15 16">K3-2</strain>
    </source>
</reference>
<evidence type="ECO:0000259" key="14">
    <source>
        <dbReference type="PROSITE" id="PS51272"/>
    </source>
</evidence>
<keyword evidence="9" id="KW-0862">Zinc</keyword>
<evidence type="ECO:0000256" key="13">
    <source>
        <dbReference type="SAM" id="SignalP"/>
    </source>
</evidence>
<name>A0A4Z1E141_9MICO</name>
<dbReference type="AlphaFoldDB" id="A0A4Z1E141"/>
<dbReference type="PANTHER" id="PTHR11533">
    <property type="entry name" value="PROTEASE M1 ZINC METALLOPROTEASE"/>
    <property type="match status" value="1"/>
</dbReference>
<dbReference type="RefSeq" id="WP_135849633.1">
    <property type="nucleotide sequence ID" value="NZ_RHPJ01000002.1"/>
</dbReference>
<dbReference type="InterPro" id="IPR027268">
    <property type="entry name" value="Peptidase_M4/M1_CTD_sf"/>
</dbReference>
<dbReference type="InterPro" id="IPR014782">
    <property type="entry name" value="Peptidase_M1_dom"/>
</dbReference>